<organism evidence="1">
    <name type="scientific">Brassica napus</name>
    <name type="common">Rape</name>
    <dbReference type="NCBI Taxonomy" id="3708"/>
    <lineage>
        <taxon>Eukaryota</taxon>
        <taxon>Viridiplantae</taxon>
        <taxon>Streptophyta</taxon>
        <taxon>Embryophyta</taxon>
        <taxon>Tracheophyta</taxon>
        <taxon>Spermatophyta</taxon>
        <taxon>Magnoliopsida</taxon>
        <taxon>eudicotyledons</taxon>
        <taxon>Gunneridae</taxon>
        <taxon>Pentapetalae</taxon>
        <taxon>rosids</taxon>
        <taxon>malvids</taxon>
        <taxon>Brassicales</taxon>
        <taxon>Brassicaceae</taxon>
        <taxon>Brassiceae</taxon>
        <taxon>Brassica</taxon>
    </lineage>
</organism>
<dbReference type="EMBL" id="HG994373">
    <property type="protein sequence ID" value="CAF1787600.1"/>
    <property type="molecule type" value="Genomic_DNA"/>
</dbReference>
<dbReference type="Proteomes" id="UP001295469">
    <property type="component" value="Chromosome C09"/>
</dbReference>
<gene>
    <name evidence="1" type="ORF">DARMORV10_C09P66290.1</name>
</gene>
<protein>
    <submittedName>
        <fullName evidence="1">(rape) hypothetical protein</fullName>
    </submittedName>
</protein>
<reference evidence="1" key="1">
    <citation type="submission" date="2021-01" db="EMBL/GenBank/DDBJ databases">
        <authorList>
            <consortium name="Genoscope - CEA"/>
            <person name="William W."/>
        </authorList>
    </citation>
    <scope>NUCLEOTIDE SEQUENCE</scope>
</reference>
<name>A0A816J264_BRANA</name>
<proteinExistence type="predicted"/>
<sequence>MAFMKKSLFALLLPSPLLIICLTALLADPVLVGARRLVEEIPKPEIPKLPELPKFEVPKFPEIPKTEACPSYLNSQSLSCPRF</sequence>
<dbReference type="AlphaFoldDB" id="A0A816J264"/>
<accession>A0A816J264</accession>
<evidence type="ECO:0000313" key="1">
    <source>
        <dbReference type="EMBL" id="CAF1787600.1"/>
    </source>
</evidence>